<dbReference type="PANTHER" id="PTHR11070:SF2">
    <property type="entry name" value="ATP-DEPENDENT DNA HELICASE SRS2"/>
    <property type="match status" value="1"/>
</dbReference>
<keyword evidence="9" id="KW-1185">Reference proteome</keyword>
<dbReference type="CDD" id="cd17932">
    <property type="entry name" value="DEXQc_UvrD"/>
    <property type="match status" value="1"/>
</dbReference>
<name>A0ABT9WY64_9BACI</name>
<dbReference type="InterPro" id="IPR013986">
    <property type="entry name" value="DExx_box_DNA_helicase_dom_sf"/>
</dbReference>
<evidence type="ECO:0000256" key="2">
    <source>
        <dbReference type="ARBA" id="ARBA00022801"/>
    </source>
</evidence>
<dbReference type="InterPro" id="IPR027417">
    <property type="entry name" value="P-loop_NTPase"/>
</dbReference>
<dbReference type="InterPro" id="IPR000212">
    <property type="entry name" value="DNA_helicase_UvrD/REP"/>
</dbReference>
<dbReference type="Proteomes" id="UP001223586">
    <property type="component" value="Unassembled WGS sequence"/>
</dbReference>
<dbReference type="GO" id="GO:0004386">
    <property type="term" value="F:helicase activity"/>
    <property type="evidence" value="ECO:0007669"/>
    <property type="project" value="UniProtKB-KW"/>
</dbReference>
<dbReference type="PROSITE" id="PS51198">
    <property type="entry name" value="UVRD_HELICASE_ATP_BIND"/>
    <property type="match status" value="1"/>
</dbReference>
<evidence type="ECO:0000313" key="8">
    <source>
        <dbReference type="EMBL" id="MDQ0178184.1"/>
    </source>
</evidence>
<keyword evidence="3 6" id="KW-0347">Helicase</keyword>
<keyword evidence="5" id="KW-0238">DNA-binding</keyword>
<accession>A0ABT9WY64</accession>
<dbReference type="PANTHER" id="PTHR11070">
    <property type="entry name" value="UVRD / RECB / PCRA DNA HELICASE FAMILY MEMBER"/>
    <property type="match status" value="1"/>
</dbReference>
<evidence type="ECO:0000256" key="4">
    <source>
        <dbReference type="ARBA" id="ARBA00022840"/>
    </source>
</evidence>
<protein>
    <submittedName>
        <fullName evidence="8">Superfamily I DNA/RNA helicase</fullName>
    </submittedName>
</protein>
<dbReference type="InterPro" id="IPR014016">
    <property type="entry name" value="UvrD-like_ATP-bd"/>
</dbReference>
<evidence type="ECO:0000256" key="6">
    <source>
        <dbReference type="PROSITE-ProRule" id="PRU00560"/>
    </source>
</evidence>
<keyword evidence="4 6" id="KW-0067">ATP-binding</keyword>
<proteinExistence type="predicted"/>
<dbReference type="EMBL" id="JAUSTT010000035">
    <property type="protein sequence ID" value="MDQ0178184.1"/>
    <property type="molecule type" value="Genomic_DNA"/>
</dbReference>
<keyword evidence="1 6" id="KW-0547">Nucleotide-binding</keyword>
<sequence>MQFLTEKLLTGLNKEQQKAVKATDGPLLIMAGAGSGKTRVLTHRIAYLMVEKQVNPANILAITFTNKAAREMKERIGALMGGAAESVWISTFHSMCVRILRREIDRIGFNRNFSILDPTDQQSVIKGILKDENIDPKQFVPRAILGAISSAKNELQDAEAYAAQAGGYYEQTISKIYLEYQKRLRKNMALDFDDLIMTTIQLFKRVPEVLQYYQRKFQYIHVDEYQDSATRF</sequence>
<evidence type="ECO:0000259" key="7">
    <source>
        <dbReference type="PROSITE" id="PS51198"/>
    </source>
</evidence>
<reference evidence="8 9" key="1">
    <citation type="submission" date="2023-07" db="EMBL/GenBank/DDBJ databases">
        <title>Genomic Encyclopedia of Type Strains, Phase IV (KMG-IV): sequencing the most valuable type-strain genomes for metagenomic binning, comparative biology and taxonomic classification.</title>
        <authorList>
            <person name="Goeker M."/>
        </authorList>
    </citation>
    <scope>NUCLEOTIDE SEQUENCE [LARGE SCALE GENOMIC DNA]</scope>
    <source>
        <strain evidence="8 9">DSM 23837</strain>
    </source>
</reference>
<gene>
    <name evidence="8" type="ORF">J2S08_004087</name>
</gene>
<evidence type="ECO:0000313" key="9">
    <source>
        <dbReference type="Proteomes" id="UP001223586"/>
    </source>
</evidence>
<comment type="caution">
    <text evidence="8">The sequence shown here is derived from an EMBL/GenBank/DDBJ whole genome shotgun (WGS) entry which is preliminary data.</text>
</comment>
<organism evidence="8 9">
    <name type="scientific">Bacillus chungangensis</name>
    <dbReference type="NCBI Taxonomy" id="587633"/>
    <lineage>
        <taxon>Bacteria</taxon>
        <taxon>Bacillati</taxon>
        <taxon>Bacillota</taxon>
        <taxon>Bacilli</taxon>
        <taxon>Bacillales</taxon>
        <taxon>Bacillaceae</taxon>
        <taxon>Bacillus</taxon>
    </lineage>
</organism>
<feature type="domain" description="UvrD-like helicase ATP-binding" evidence="7">
    <location>
        <begin position="10"/>
        <end position="232"/>
    </location>
</feature>
<evidence type="ECO:0000256" key="3">
    <source>
        <dbReference type="ARBA" id="ARBA00022806"/>
    </source>
</evidence>
<dbReference type="Gene3D" id="3.40.50.300">
    <property type="entry name" value="P-loop containing nucleotide triphosphate hydrolases"/>
    <property type="match status" value="1"/>
</dbReference>
<feature type="binding site" evidence="6">
    <location>
        <begin position="31"/>
        <end position="38"/>
    </location>
    <ligand>
        <name>ATP</name>
        <dbReference type="ChEBI" id="CHEBI:30616"/>
    </ligand>
</feature>
<dbReference type="SUPFAM" id="SSF52540">
    <property type="entry name" value="P-loop containing nucleoside triphosphate hydrolases"/>
    <property type="match status" value="1"/>
</dbReference>
<dbReference type="Pfam" id="PF00580">
    <property type="entry name" value="UvrD-helicase"/>
    <property type="match status" value="1"/>
</dbReference>
<evidence type="ECO:0000256" key="1">
    <source>
        <dbReference type="ARBA" id="ARBA00022741"/>
    </source>
</evidence>
<keyword evidence="2 6" id="KW-0378">Hydrolase</keyword>
<evidence type="ECO:0000256" key="5">
    <source>
        <dbReference type="ARBA" id="ARBA00023125"/>
    </source>
</evidence>
<dbReference type="Gene3D" id="1.10.10.160">
    <property type="match status" value="1"/>
</dbReference>